<name>A0A6J6GGG9_9ZZZZ</name>
<dbReference type="PANTHER" id="PTHR11220:SF58">
    <property type="entry name" value="SOUL HEME-BINDING FAMILY PROTEIN"/>
    <property type="match status" value="1"/>
</dbReference>
<evidence type="ECO:0000313" key="1">
    <source>
        <dbReference type="EMBL" id="CAB4598949.1"/>
    </source>
</evidence>
<dbReference type="InterPro" id="IPR011256">
    <property type="entry name" value="Reg_factor_effector_dom_sf"/>
</dbReference>
<dbReference type="EMBL" id="CAEZUI010000086">
    <property type="protein sequence ID" value="CAB4598949.1"/>
    <property type="molecule type" value="Genomic_DNA"/>
</dbReference>
<proteinExistence type="predicted"/>
<dbReference type="PANTHER" id="PTHR11220">
    <property type="entry name" value="HEME-BINDING PROTEIN-RELATED"/>
    <property type="match status" value="1"/>
</dbReference>
<reference evidence="1" key="1">
    <citation type="submission" date="2020-05" db="EMBL/GenBank/DDBJ databases">
        <authorList>
            <person name="Chiriac C."/>
            <person name="Salcher M."/>
            <person name="Ghai R."/>
            <person name="Kavagutti S V."/>
        </authorList>
    </citation>
    <scope>NUCLEOTIDE SEQUENCE</scope>
</reference>
<protein>
    <submittedName>
        <fullName evidence="1">Unannotated protein</fullName>
    </submittedName>
</protein>
<organism evidence="1">
    <name type="scientific">freshwater metagenome</name>
    <dbReference type="NCBI Taxonomy" id="449393"/>
    <lineage>
        <taxon>unclassified sequences</taxon>
        <taxon>metagenomes</taxon>
        <taxon>ecological metagenomes</taxon>
    </lineage>
</organism>
<dbReference type="Gene3D" id="3.20.80.10">
    <property type="entry name" value="Regulatory factor, effector binding domain"/>
    <property type="match status" value="1"/>
</dbReference>
<sequence length="174" mass="19648">MTQRQKFELIRDFNSFELRRYEPCVVAEVEISADYQSAASGAFRYLFNYISKGNNGAKSIAMTAPVIATTDSSMDSQNWKISFVMPAGSKLEDMPLPTNEKVTLLELDSQECVSISFKGKATEQLAKKYEERLRQLAVGEDIALSEETRIGRFDPPFKPGFLQYNEIVIPLKKS</sequence>
<dbReference type="SUPFAM" id="SSF55136">
    <property type="entry name" value="Probable bacterial effector-binding domain"/>
    <property type="match status" value="1"/>
</dbReference>
<dbReference type="AlphaFoldDB" id="A0A6J6GGG9"/>
<gene>
    <name evidence="1" type="ORF">UFOPK1807_00711</name>
</gene>
<accession>A0A6J6GGG9</accession>
<dbReference type="Pfam" id="PF04832">
    <property type="entry name" value="SOUL"/>
    <property type="match status" value="1"/>
</dbReference>
<dbReference type="InterPro" id="IPR006917">
    <property type="entry name" value="SOUL_heme-bd"/>
</dbReference>